<sequence>MDHLWGISGPAFLGLYTAGLALALAAAAAVRSAVRRPPAPDPAPTLDELDLAFLAGGPKRVIETVVARLVDSGRLRTSRAGTLTTTTDERGTNPLDQLVMERVGRGGAGVGTLVGAYAGSGVVRLRGDRLAANGLLVSPSAAARARRRAVRGLWVVLAVGALRWFVALGERLPIGFLTVLLAATVVAIVAVRSRQVPPRTVHGDQALASAEERGPVVRVALHGLSAYPDREVRGALLASAGVASVAAWSYGGAVGGAYVGDTGGSGGGGGDGGSSCGSGGCGGGCGGCGGG</sequence>
<evidence type="ECO:0000256" key="1">
    <source>
        <dbReference type="SAM" id="Phobius"/>
    </source>
</evidence>
<evidence type="ECO:0008006" key="4">
    <source>
        <dbReference type="Google" id="ProtNLM"/>
    </source>
</evidence>
<dbReference type="Proteomes" id="UP000185596">
    <property type="component" value="Unassembled WGS sequence"/>
</dbReference>
<organism evidence="2 3">
    <name type="scientific">Actinophytocola xanthii</name>
    <dbReference type="NCBI Taxonomy" id="1912961"/>
    <lineage>
        <taxon>Bacteria</taxon>
        <taxon>Bacillati</taxon>
        <taxon>Actinomycetota</taxon>
        <taxon>Actinomycetes</taxon>
        <taxon>Pseudonocardiales</taxon>
        <taxon>Pseudonocardiaceae</taxon>
    </lineage>
</organism>
<reference evidence="2 3" key="1">
    <citation type="submission" date="2016-12" db="EMBL/GenBank/DDBJ databases">
        <title>The draft genome sequence of Actinophytocola sp. 11-183.</title>
        <authorList>
            <person name="Wang W."/>
            <person name="Yuan L."/>
        </authorList>
    </citation>
    <scope>NUCLEOTIDE SEQUENCE [LARGE SCALE GENOMIC DNA]</scope>
    <source>
        <strain evidence="2 3">11-183</strain>
    </source>
</reference>
<gene>
    <name evidence="2" type="ORF">BU204_21755</name>
</gene>
<accession>A0A1Q8CMH4</accession>
<dbReference type="InterPro" id="IPR026467">
    <property type="entry name" value="Ser/Gly_Cys_C_dom"/>
</dbReference>
<keyword evidence="1" id="KW-0812">Transmembrane</keyword>
<dbReference type="STRING" id="1912961.BU204_21755"/>
<keyword evidence="1" id="KW-0472">Membrane</keyword>
<evidence type="ECO:0000313" key="3">
    <source>
        <dbReference type="Proteomes" id="UP000185596"/>
    </source>
</evidence>
<proteinExistence type="predicted"/>
<protein>
    <recommendedName>
        <fullName evidence="4">TIGR04222 domain-containing membrane protein</fullName>
    </recommendedName>
</protein>
<feature type="transmembrane region" description="Helical" evidence="1">
    <location>
        <begin position="172"/>
        <end position="191"/>
    </location>
</feature>
<feature type="transmembrane region" description="Helical" evidence="1">
    <location>
        <begin position="149"/>
        <end position="166"/>
    </location>
</feature>
<dbReference type="RefSeq" id="WP_075127561.1">
    <property type="nucleotide sequence ID" value="NZ_MSIE01000040.1"/>
</dbReference>
<feature type="transmembrane region" description="Helical" evidence="1">
    <location>
        <begin position="12"/>
        <end position="30"/>
    </location>
</feature>
<name>A0A1Q8CMH4_9PSEU</name>
<comment type="caution">
    <text evidence="2">The sequence shown here is derived from an EMBL/GenBank/DDBJ whole genome shotgun (WGS) entry which is preliminary data.</text>
</comment>
<evidence type="ECO:0000313" key="2">
    <source>
        <dbReference type="EMBL" id="OLF15548.1"/>
    </source>
</evidence>
<keyword evidence="1" id="KW-1133">Transmembrane helix</keyword>
<dbReference type="AlphaFoldDB" id="A0A1Q8CMH4"/>
<dbReference type="EMBL" id="MSIE01000040">
    <property type="protein sequence ID" value="OLF15548.1"/>
    <property type="molecule type" value="Genomic_DNA"/>
</dbReference>
<keyword evidence="3" id="KW-1185">Reference proteome</keyword>
<dbReference type="NCBIfam" id="TIGR04222">
    <property type="entry name" value="near_uncomplex"/>
    <property type="match status" value="1"/>
</dbReference>